<dbReference type="PANTHER" id="PTHR43434:SF19">
    <property type="entry name" value="PHOSPHONOACETALDEHYDE HYDROLASE"/>
    <property type="match status" value="1"/>
</dbReference>
<evidence type="ECO:0000313" key="2">
    <source>
        <dbReference type="Proteomes" id="UP000294723"/>
    </source>
</evidence>
<organism evidence="1 2">
    <name type="scientific">Saccharopolyspora karakumensis</name>
    <dbReference type="NCBI Taxonomy" id="2530386"/>
    <lineage>
        <taxon>Bacteria</taxon>
        <taxon>Bacillati</taxon>
        <taxon>Actinomycetota</taxon>
        <taxon>Actinomycetes</taxon>
        <taxon>Pseudonocardiales</taxon>
        <taxon>Pseudonocardiaceae</taxon>
        <taxon>Saccharopolyspora</taxon>
    </lineage>
</organism>
<dbReference type="GO" id="GO:0005829">
    <property type="term" value="C:cytosol"/>
    <property type="evidence" value="ECO:0007669"/>
    <property type="project" value="TreeGrafter"/>
</dbReference>
<dbReference type="Gene3D" id="3.40.50.1000">
    <property type="entry name" value="HAD superfamily/HAD-like"/>
    <property type="match status" value="1"/>
</dbReference>
<dbReference type="SUPFAM" id="SSF56784">
    <property type="entry name" value="HAD-like"/>
    <property type="match status" value="1"/>
</dbReference>
<evidence type="ECO:0000313" key="1">
    <source>
        <dbReference type="EMBL" id="TDD81279.1"/>
    </source>
</evidence>
<dbReference type="InterPro" id="IPR050155">
    <property type="entry name" value="HAD-like_hydrolase_sf"/>
</dbReference>
<keyword evidence="2" id="KW-1185">Reference proteome</keyword>
<gene>
    <name evidence="1" type="ORF">E1202_29275</name>
</gene>
<dbReference type="InterPro" id="IPR036412">
    <property type="entry name" value="HAD-like_sf"/>
</dbReference>
<dbReference type="InterPro" id="IPR023214">
    <property type="entry name" value="HAD_sf"/>
</dbReference>
<dbReference type="Pfam" id="PF00702">
    <property type="entry name" value="Hydrolase"/>
    <property type="match status" value="1"/>
</dbReference>
<dbReference type="RefSeq" id="WP_132686555.1">
    <property type="nucleotide sequence ID" value="NZ_SMLA01000080.1"/>
</dbReference>
<protein>
    <submittedName>
        <fullName evidence="1">Phosphonatase-like hydrolase</fullName>
    </submittedName>
</protein>
<dbReference type="SFLD" id="SFLDS00003">
    <property type="entry name" value="Haloacid_Dehalogenase"/>
    <property type="match status" value="1"/>
</dbReference>
<keyword evidence="1" id="KW-0378">Hydrolase</keyword>
<dbReference type="InterPro" id="IPR022468">
    <property type="entry name" value="PhnX-like"/>
</dbReference>
<dbReference type="GO" id="GO:0008967">
    <property type="term" value="F:phosphoglycolate phosphatase activity"/>
    <property type="evidence" value="ECO:0007669"/>
    <property type="project" value="TreeGrafter"/>
</dbReference>
<name>A0A4R5B8G2_9PSEU</name>
<dbReference type="AlphaFoldDB" id="A0A4R5B8G2"/>
<dbReference type="SFLD" id="SFLDG01129">
    <property type="entry name" value="C1.5:_HAD__Beta-PGM__Phosphata"/>
    <property type="match status" value="1"/>
</dbReference>
<dbReference type="PANTHER" id="PTHR43434">
    <property type="entry name" value="PHOSPHOGLYCOLATE PHOSPHATASE"/>
    <property type="match status" value="1"/>
</dbReference>
<comment type="caution">
    <text evidence="1">The sequence shown here is derived from an EMBL/GenBank/DDBJ whole genome shotgun (WGS) entry which is preliminary data.</text>
</comment>
<reference evidence="1 2" key="1">
    <citation type="submission" date="2019-03" db="EMBL/GenBank/DDBJ databases">
        <title>Draft genome sequences of novel Actinobacteria.</title>
        <authorList>
            <person name="Sahin N."/>
            <person name="Ay H."/>
            <person name="Saygin H."/>
        </authorList>
    </citation>
    <scope>NUCLEOTIDE SEQUENCE [LARGE SCALE GENOMIC DNA]</scope>
    <source>
        <strain evidence="1 2">5K548</strain>
    </source>
</reference>
<dbReference type="NCBIfam" id="TIGR03351">
    <property type="entry name" value="PhnX-like"/>
    <property type="match status" value="1"/>
</dbReference>
<dbReference type="InterPro" id="IPR023198">
    <property type="entry name" value="PGP-like_dom2"/>
</dbReference>
<dbReference type="GO" id="GO:0006281">
    <property type="term" value="P:DNA repair"/>
    <property type="evidence" value="ECO:0007669"/>
    <property type="project" value="TreeGrafter"/>
</dbReference>
<proteinExistence type="predicted"/>
<sequence length="221" mass="23091">MIALVALDIAGTTIDEGGAVYRVLAEVVAEVVAEHGATPSDADLRHWMGADKRAALSALTGDPDAVERLHDRFVAHLGEVYASTPPQPFPGVPETLATLRESGVKVALTTGFDRRITDLILSEVDWKVGDQLDAVVSASEVAAGRPSPEMIHRAMELTGITDPAEVLTGGDTALDVQAGHAARAGQVVAVLTGAQTRTELERHNPTLVLPGVADLPTALTT</sequence>
<dbReference type="Proteomes" id="UP000294723">
    <property type="component" value="Unassembled WGS sequence"/>
</dbReference>
<accession>A0A4R5B8G2</accession>
<dbReference type="EMBL" id="SMLA01000080">
    <property type="protein sequence ID" value="TDD81279.1"/>
    <property type="molecule type" value="Genomic_DNA"/>
</dbReference>
<dbReference type="Gene3D" id="1.10.150.240">
    <property type="entry name" value="Putative phosphatase, domain 2"/>
    <property type="match status" value="1"/>
</dbReference>